<dbReference type="InterPro" id="IPR050084">
    <property type="entry name" value="NADPH_dep_7-cyano-7-deazaG_red"/>
</dbReference>
<sequence>MTFKEKIEEMNHEELLKVITDSYNKQMPQIATIPYIGVVEEAKYEFDELTALCPMTGLPDHYKIIITISPNSLLPELKSLKMYYIAYRNLPIAHEHLLSKIYTEVKEIIDPEYIVVELNVNIRGGIKTIVRKDSRENEC</sequence>
<dbReference type="Gene3D" id="3.30.1130.10">
    <property type="match status" value="1"/>
</dbReference>
<dbReference type="Pfam" id="PF14489">
    <property type="entry name" value="QueF"/>
    <property type="match status" value="1"/>
</dbReference>
<protein>
    <submittedName>
        <fullName evidence="1">7-cyano-7-deazaguanine reductase</fullName>
    </submittedName>
</protein>
<dbReference type="SUPFAM" id="SSF55620">
    <property type="entry name" value="Tetrahydrobiopterin biosynthesis enzymes-like"/>
    <property type="match status" value="1"/>
</dbReference>
<dbReference type="InterPro" id="IPR043133">
    <property type="entry name" value="GTP-CH-I_C/QueF"/>
</dbReference>
<evidence type="ECO:0000313" key="1">
    <source>
        <dbReference type="EMBL" id="KYC50491.1"/>
    </source>
</evidence>
<dbReference type="InterPro" id="IPR029500">
    <property type="entry name" value="QueF"/>
</dbReference>
<dbReference type="GO" id="GO:0033739">
    <property type="term" value="F:preQ1 synthase activity"/>
    <property type="evidence" value="ECO:0007669"/>
    <property type="project" value="InterPro"/>
</dbReference>
<reference evidence="1 2" key="1">
    <citation type="journal article" date="2016" name="ISME J.">
        <title>Chasing the elusive Euryarchaeota class WSA2: genomes reveal a uniquely fastidious methyl-reducing methanogen.</title>
        <authorList>
            <person name="Nobu M.K."/>
            <person name="Narihiro T."/>
            <person name="Kuroda K."/>
            <person name="Mei R."/>
            <person name="Liu W.T."/>
        </authorList>
    </citation>
    <scope>NUCLEOTIDE SEQUENCE [LARGE SCALE GENOMIC DNA]</scope>
    <source>
        <strain evidence="1">U1lsi0528_Bin055</strain>
    </source>
</reference>
<evidence type="ECO:0000313" key="2">
    <source>
        <dbReference type="Proteomes" id="UP000075398"/>
    </source>
</evidence>
<dbReference type="GO" id="GO:0008616">
    <property type="term" value="P:tRNA queuosine(34) biosynthetic process"/>
    <property type="evidence" value="ECO:0007669"/>
    <property type="project" value="InterPro"/>
</dbReference>
<dbReference type="EMBL" id="LNGC01000072">
    <property type="protein sequence ID" value="KYC50491.1"/>
    <property type="molecule type" value="Genomic_DNA"/>
</dbReference>
<organism evidence="1 2">
    <name type="scientific">Candidatus Methanofastidiosum methylothiophilum</name>
    <dbReference type="NCBI Taxonomy" id="1705564"/>
    <lineage>
        <taxon>Archaea</taxon>
        <taxon>Methanobacteriati</taxon>
        <taxon>Methanobacteriota</taxon>
        <taxon>Stenosarchaea group</taxon>
        <taxon>Candidatus Methanofastidiosia</taxon>
        <taxon>Candidatus Methanofastidiosales</taxon>
        <taxon>Candidatus Methanofastidiosaceae</taxon>
        <taxon>Candidatus Methanofastidiosum</taxon>
    </lineage>
</organism>
<name>A0A150IZS0_9EURY</name>
<proteinExistence type="predicted"/>
<dbReference type="Proteomes" id="UP000075398">
    <property type="component" value="Unassembled WGS sequence"/>
</dbReference>
<accession>A0A150IZS0</accession>
<dbReference type="PANTHER" id="PTHR34354">
    <property type="entry name" value="NADPH-DEPENDENT 7-CYANO-7-DEAZAGUANINE REDUCTASE"/>
    <property type="match status" value="1"/>
</dbReference>
<gene>
    <name evidence="1" type="ORF">AMQ22_01453</name>
</gene>
<dbReference type="PANTHER" id="PTHR34354:SF1">
    <property type="entry name" value="NADPH-DEPENDENT 7-CYANO-7-DEAZAGUANINE REDUCTASE"/>
    <property type="match status" value="1"/>
</dbReference>
<dbReference type="AlphaFoldDB" id="A0A150IZS0"/>
<comment type="caution">
    <text evidence="1">The sequence shown here is derived from an EMBL/GenBank/DDBJ whole genome shotgun (WGS) entry which is preliminary data.</text>
</comment>